<accession>A0A0D1EF76</accession>
<feature type="transmembrane region" description="Helical" evidence="1">
    <location>
        <begin position="177"/>
        <end position="199"/>
    </location>
</feature>
<dbReference type="PATRIC" id="fig|935700.4.peg.2888"/>
<gene>
    <name evidence="2" type="ORF">jaqu_27890</name>
</gene>
<feature type="transmembrane region" description="Helical" evidence="1">
    <location>
        <begin position="12"/>
        <end position="32"/>
    </location>
</feature>
<protein>
    <submittedName>
        <fullName evidence="2">Uncharacterized protein</fullName>
    </submittedName>
</protein>
<name>A0A0D1EF76_9RHOB</name>
<keyword evidence="1" id="KW-1133">Transmembrane helix</keyword>
<dbReference type="OrthoDB" id="269771at2"/>
<dbReference type="AlphaFoldDB" id="A0A0D1EF76"/>
<keyword evidence="3" id="KW-1185">Reference proteome</keyword>
<dbReference type="Proteomes" id="UP000032232">
    <property type="component" value="Unassembled WGS sequence"/>
</dbReference>
<evidence type="ECO:0000256" key="1">
    <source>
        <dbReference type="SAM" id="Phobius"/>
    </source>
</evidence>
<dbReference type="RefSeq" id="WP_043919597.1">
    <property type="nucleotide sequence ID" value="NZ_FZPF01000012.1"/>
</dbReference>
<comment type="caution">
    <text evidence="2">The sequence shown here is derived from an EMBL/GenBank/DDBJ whole genome shotgun (WGS) entry which is preliminary data.</text>
</comment>
<evidence type="ECO:0000313" key="3">
    <source>
        <dbReference type="Proteomes" id="UP000032232"/>
    </source>
</evidence>
<evidence type="ECO:0000313" key="2">
    <source>
        <dbReference type="EMBL" id="KIT15541.1"/>
    </source>
</evidence>
<feature type="transmembrane region" description="Helical" evidence="1">
    <location>
        <begin position="107"/>
        <end position="127"/>
    </location>
</feature>
<organism evidence="2 3">
    <name type="scientific">Jannaschia aquimarina</name>
    <dbReference type="NCBI Taxonomy" id="935700"/>
    <lineage>
        <taxon>Bacteria</taxon>
        <taxon>Pseudomonadati</taxon>
        <taxon>Pseudomonadota</taxon>
        <taxon>Alphaproteobacteria</taxon>
        <taxon>Rhodobacterales</taxon>
        <taxon>Roseobacteraceae</taxon>
        <taxon>Jannaschia</taxon>
    </lineage>
</organism>
<keyword evidence="1" id="KW-0472">Membrane</keyword>
<feature type="transmembrane region" description="Helical" evidence="1">
    <location>
        <begin position="52"/>
        <end position="77"/>
    </location>
</feature>
<feature type="transmembrane region" description="Helical" evidence="1">
    <location>
        <begin position="139"/>
        <end position="157"/>
    </location>
</feature>
<reference evidence="2 3" key="1">
    <citation type="submission" date="2015-02" db="EMBL/GenBank/DDBJ databases">
        <title>Genome Sequence of Jannaschia aquimarina DSM28248, a member of the Roseobacter clade.</title>
        <authorList>
            <person name="Voget S."/>
            <person name="Daniel R."/>
        </authorList>
    </citation>
    <scope>NUCLEOTIDE SEQUENCE [LARGE SCALE GENOMIC DNA]</scope>
    <source>
        <strain evidence="2 3">GSW-M26</strain>
    </source>
</reference>
<dbReference type="STRING" id="935700.jaqu_27890"/>
<keyword evidence="1" id="KW-0812">Transmembrane</keyword>
<dbReference type="EMBL" id="JYFE01000049">
    <property type="protein sequence ID" value="KIT15541.1"/>
    <property type="molecule type" value="Genomic_DNA"/>
</dbReference>
<proteinExistence type="predicted"/>
<sequence>MVSPASPSTSSTNWLVLALSAMAGLLVGWLVYDPGAAFMKEGGPVEAASAAFLVVAATLAALRGLWAPAALIGFLALRELDFDKSFLSEGILQLRLYTGDAPLSEKAIGAAVVVAILATLWANLRLLRHWGAGLRPRASWAWIVLASIAIVVVAKTLDGLGRKLADVGILISENADGIASLIEEWLELGFAAGLVLAVLRYPR</sequence>